<organism evidence="1">
    <name type="scientific">viral metagenome</name>
    <dbReference type="NCBI Taxonomy" id="1070528"/>
    <lineage>
        <taxon>unclassified sequences</taxon>
        <taxon>metagenomes</taxon>
        <taxon>organismal metagenomes</taxon>
    </lineage>
</organism>
<protein>
    <submittedName>
        <fullName evidence="1">Uncharacterized protein</fullName>
    </submittedName>
</protein>
<reference evidence="1" key="1">
    <citation type="submission" date="2020-03" db="EMBL/GenBank/DDBJ databases">
        <title>The deep terrestrial virosphere.</title>
        <authorList>
            <person name="Holmfeldt K."/>
            <person name="Nilsson E."/>
            <person name="Simone D."/>
            <person name="Lopez-Fernandez M."/>
            <person name="Wu X."/>
            <person name="de Brujin I."/>
            <person name="Lundin D."/>
            <person name="Andersson A."/>
            <person name="Bertilsson S."/>
            <person name="Dopson M."/>
        </authorList>
    </citation>
    <scope>NUCLEOTIDE SEQUENCE</scope>
    <source>
        <strain evidence="1">MM415B03442</strain>
    </source>
</reference>
<dbReference type="AlphaFoldDB" id="A0A6M3LC28"/>
<sequence>MAKQNTMRVKMTTSHTSTAGTWNEGVIYDMEVNLAREMINRGFAIEVKE</sequence>
<name>A0A6M3LC28_9ZZZZ</name>
<evidence type="ECO:0000313" key="1">
    <source>
        <dbReference type="EMBL" id="QJA91192.1"/>
    </source>
</evidence>
<gene>
    <name evidence="1" type="ORF">MM415B03442_0012</name>
</gene>
<proteinExistence type="predicted"/>
<accession>A0A6M3LC28</accession>
<dbReference type="EMBL" id="MT142968">
    <property type="protein sequence ID" value="QJA91192.1"/>
    <property type="molecule type" value="Genomic_DNA"/>
</dbReference>